<protein>
    <submittedName>
        <fullName evidence="2">Anti-anti-sigma factor</fullName>
    </submittedName>
</protein>
<dbReference type="OrthoDB" id="2112894at2"/>
<dbReference type="PANTHER" id="PTHR35849">
    <property type="entry name" value="BLR2341 PROTEIN"/>
    <property type="match status" value="1"/>
</dbReference>
<proteinExistence type="predicted"/>
<dbReference type="EMBL" id="FUWM01000006">
    <property type="protein sequence ID" value="SJZ40991.1"/>
    <property type="molecule type" value="Genomic_DNA"/>
</dbReference>
<evidence type="ECO:0000313" key="3">
    <source>
        <dbReference type="Proteomes" id="UP000190625"/>
    </source>
</evidence>
<evidence type="ECO:0000259" key="1">
    <source>
        <dbReference type="PROSITE" id="PS50801"/>
    </source>
</evidence>
<dbReference type="PROSITE" id="PS50801">
    <property type="entry name" value="STAS"/>
    <property type="match status" value="1"/>
</dbReference>
<keyword evidence="3" id="KW-1185">Reference proteome</keyword>
<dbReference type="Pfam" id="PF01740">
    <property type="entry name" value="STAS"/>
    <property type="match status" value="1"/>
</dbReference>
<feature type="domain" description="STAS" evidence="1">
    <location>
        <begin position="1"/>
        <end position="92"/>
    </location>
</feature>
<dbReference type="AlphaFoldDB" id="A0A1T4KF27"/>
<dbReference type="CDD" id="cd07043">
    <property type="entry name" value="STAS_anti-anti-sigma_factors"/>
    <property type="match status" value="1"/>
</dbReference>
<dbReference type="PANTHER" id="PTHR35849:SF2">
    <property type="entry name" value="BLR2341 PROTEIN"/>
    <property type="match status" value="1"/>
</dbReference>
<dbReference type="STRING" id="142842.SAMN02745118_00749"/>
<accession>A0A1T4KF27</accession>
<gene>
    <name evidence="2" type="ORF">SAMN02745118_00749</name>
</gene>
<dbReference type="InterPro" id="IPR036513">
    <property type="entry name" value="STAS_dom_sf"/>
</dbReference>
<name>A0A1T4KF27_9FIRM</name>
<organism evidence="2 3">
    <name type="scientific">Selenihalanaerobacter shriftii</name>
    <dbReference type="NCBI Taxonomy" id="142842"/>
    <lineage>
        <taxon>Bacteria</taxon>
        <taxon>Bacillati</taxon>
        <taxon>Bacillota</taxon>
        <taxon>Clostridia</taxon>
        <taxon>Halanaerobiales</taxon>
        <taxon>Halobacteroidaceae</taxon>
        <taxon>Selenihalanaerobacter</taxon>
    </lineage>
</organism>
<dbReference type="Gene3D" id="3.30.750.24">
    <property type="entry name" value="STAS domain"/>
    <property type="match status" value="1"/>
</dbReference>
<sequence length="107" mass="12027">MVADSAIELQIPEELTIYTVQSFKDKILGRLDIKEDLILNCQDMNIIDGAGIQLLLSLEKTALNEEFNIFFKSPTDSFKESLKLAGVSELFNVIEEEVNDGQEDINC</sequence>
<dbReference type="Proteomes" id="UP000190625">
    <property type="component" value="Unassembled WGS sequence"/>
</dbReference>
<dbReference type="InterPro" id="IPR052746">
    <property type="entry name" value="MlaB_ABC_Transporter"/>
</dbReference>
<evidence type="ECO:0000313" key="2">
    <source>
        <dbReference type="EMBL" id="SJZ40991.1"/>
    </source>
</evidence>
<reference evidence="3" key="1">
    <citation type="submission" date="2017-02" db="EMBL/GenBank/DDBJ databases">
        <authorList>
            <person name="Varghese N."/>
            <person name="Submissions S."/>
        </authorList>
    </citation>
    <scope>NUCLEOTIDE SEQUENCE [LARGE SCALE GENOMIC DNA]</scope>
    <source>
        <strain evidence="3">ATCC BAA-73</strain>
    </source>
</reference>
<dbReference type="SUPFAM" id="SSF52091">
    <property type="entry name" value="SpoIIaa-like"/>
    <property type="match status" value="1"/>
</dbReference>
<dbReference type="RefSeq" id="WP_078809249.1">
    <property type="nucleotide sequence ID" value="NZ_FUWM01000006.1"/>
</dbReference>
<dbReference type="InterPro" id="IPR002645">
    <property type="entry name" value="STAS_dom"/>
</dbReference>